<dbReference type="EMBL" id="SWJE01000001">
    <property type="protein sequence ID" value="TKC92282.1"/>
    <property type="molecule type" value="Genomic_DNA"/>
</dbReference>
<accession>A0A4U1IF39</accession>
<dbReference type="OrthoDB" id="9150245at2"/>
<keyword evidence="2" id="KW-1185">Reference proteome</keyword>
<evidence type="ECO:0000313" key="1">
    <source>
        <dbReference type="EMBL" id="TKC92282.1"/>
    </source>
</evidence>
<protein>
    <recommendedName>
        <fullName evidence="3">Porin family protein</fullName>
    </recommendedName>
</protein>
<evidence type="ECO:0008006" key="3">
    <source>
        <dbReference type="Google" id="ProtNLM"/>
    </source>
</evidence>
<reference evidence="1 2" key="1">
    <citation type="submission" date="2019-04" db="EMBL/GenBank/DDBJ databases">
        <title>Trinickia sp. 7GSK02, isolated from subtropical forest soil.</title>
        <authorList>
            <person name="Gao Z.-H."/>
            <person name="Qiu L.-H."/>
        </authorList>
    </citation>
    <scope>NUCLEOTIDE SEQUENCE [LARGE SCALE GENOMIC DNA]</scope>
    <source>
        <strain evidence="1 2">7GSK02</strain>
    </source>
</reference>
<name>A0A4U1IF39_9BURK</name>
<dbReference type="RefSeq" id="WP_136892063.1">
    <property type="nucleotide sequence ID" value="NZ_SWJE01000001.1"/>
</dbReference>
<dbReference type="Proteomes" id="UP000305539">
    <property type="component" value="Unassembled WGS sequence"/>
</dbReference>
<comment type="caution">
    <text evidence="1">The sequence shown here is derived from an EMBL/GenBank/DDBJ whole genome shotgun (WGS) entry which is preliminary data.</text>
</comment>
<gene>
    <name evidence="1" type="ORF">FAZ69_00900</name>
</gene>
<organism evidence="1 2">
    <name type="scientific">Trinickia terrae</name>
    <dbReference type="NCBI Taxonomy" id="2571161"/>
    <lineage>
        <taxon>Bacteria</taxon>
        <taxon>Pseudomonadati</taxon>
        <taxon>Pseudomonadota</taxon>
        <taxon>Betaproteobacteria</taxon>
        <taxon>Burkholderiales</taxon>
        <taxon>Burkholderiaceae</taxon>
        <taxon>Trinickia</taxon>
    </lineage>
</organism>
<proteinExistence type="predicted"/>
<evidence type="ECO:0000313" key="2">
    <source>
        <dbReference type="Proteomes" id="UP000305539"/>
    </source>
</evidence>
<sequence>MTGHKGLRQILNVLLRTGPIAFAILGNDSAHAASDWQFSFSGATARSLRGLDLGAPSLSAAAEWYPVGGPFAAVSVTEARIEHRGPVGTLTIGTFGYDWRQGAWRADLMLEHYQFTHVAYAKPAYDEAQAVASWRDLVSLSVGVSPNTQFGPSPKGYTFEYNLVGRLPISYSAWTLHAGIGYFDARTQLGIGYGYGNVGVSYQYRSAQFDLSYVGSSHGIQARLPDLAVNRLEAAAVLRF</sequence>
<dbReference type="AlphaFoldDB" id="A0A4U1IF39"/>